<dbReference type="InterPro" id="IPR032675">
    <property type="entry name" value="LRR_dom_sf"/>
</dbReference>
<dbReference type="Gene3D" id="3.80.10.10">
    <property type="entry name" value="Ribonuclease Inhibitor"/>
    <property type="match status" value="1"/>
</dbReference>
<accession>A0A2T7PYI5</accession>
<evidence type="ECO:0008006" key="6">
    <source>
        <dbReference type="Google" id="ProtNLM"/>
    </source>
</evidence>
<keyword evidence="1" id="KW-0433">Leucine-rich repeat</keyword>
<gene>
    <name evidence="4" type="ORF">C0Q70_01083</name>
</gene>
<dbReference type="AlphaFoldDB" id="A0A2T7PYI5"/>
<protein>
    <recommendedName>
        <fullName evidence="6">LRRCT domain-containing protein</fullName>
    </recommendedName>
</protein>
<evidence type="ECO:0000313" key="4">
    <source>
        <dbReference type="EMBL" id="PVD38468.1"/>
    </source>
</evidence>
<comment type="caution">
    <text evidence="4">The sequence shown here is derived from an EMBL/GenBank/DDBJ whole genome shotgun (WGS) entry which is preliminary data.</text>
</comment>
<keyword evidence="2" id="KW-0677">Repeat</keyword>
<name>A0A2T7PYI5_POMCA</name>
<evidence type="ECO:0000256" key="3">
    <source>
        <dbReference type="SAM" id="MobiDB-lite"/>
    </source>
</evidence>
<dbReference type="OrthoDB" id="6122780at2759"/>
<evidence type="ECO:0000256" key="2">
    <source>
        <dbReference type="ARBA" id="ARBA00022737"/>
    </source>
</evidence>
<dbReference type="PANTHER" id="PTHR24366:SF96">
    <property type="entry name" value="LEUCINE RICH REPEAT CONTAINING 53"/>
    <property type="match status" value="1"/>
</dbReference>
<dbReference type="Proteomes" id="UP000245119">
    <property type="component" value="Linkage Group LG1"/>
</dbReference>
<organism evidence="4 5">
    <name type="scientific">Pomacea canaliculata</name>
    <name type="common">Golden apple snail</name>
    <dbReference type="NCBI Taxonomy" id="400727"/>
    <lineage>
        <taxon>Eukaryota</taxon>
        <taxon>Metazoa</taxon>
        <taxon>Spiralia</taxon>
        <taxon>Lophotrochozoa</taxon>
        <taxon>Mollusca</taxon>
        <taxon>Gastropoda</taxon>
        <taxon>Caenogastropoda</taxon>
        <taxon>Architaenioglossa</taxon>
        <taxon>Ampullarioidea</taxon>
        <taxon>Ampullariidae</taxon>
        <taxon>Pomacea</taxon>
    </lineage>
</organism>
<evidence type="ECO:0000256" key="1">
    <source>
        <dbReference type="ARBA" id="ARBA00022614"/>
    </source>
</evidence>
<proteinExistence type="predicted"/>
<reference evidence="4 5" key="1">
    <citation type="submission" date="2018-04" db="EMBL/GenBank/DDBJ databases">
        <title>The genome of golden apple snail Pomacea canaliculata provides insight into stress tolerance and invasive adaptation.</title>
        <authorList>
            <person name="Liu C."/>
            <person name="Liu B."/>
            <person name="Ren Y."/>
            <person name="Zhang Y."/>
            <person name="Wang H."/>
            <person name="Li S."/>
            <person name="Jiang F."/>
            <person name="Yin L."/>
            <person name="Zhang G."/>
            <person name="Qian W."/>
            <person name="Fan W."/>
        </authorList>
    </citation>
    <scope>NUCLEOTIDE SEQUENCE [LARGE SCALE GENOMIC DNA]</scope>
    <source>
        <strain evidence="4">SZHN2017</strain>
        <tissue evidence="4">Muscle</tissue>
    </source>
</reference>
<sequence>MNLTSCNISDVDREAFRPLRNLRTLDLSKNTRLGFNTLGDAFYSLQGSALEHLYINWITHPYAICVVIDTNHTRYFKNTKLQSIHVENNRIEIFTPGALDNMPDTLSFVSVSGNRLVFGSYLLELGHLTNLKTVTNDGHLRPPYPPISSPAFSIKPELCESSPYASESERGCHRPLGSDSGEFQVFPLDMDNSRPYD</sequence>
<evidence type="ECO:0000313" key="5">
    <source>
        <dbReference type="Proteomes" id="UP000245119"/>
    </source>
</evidence>
<dbReference type="EMBL" id="PZQS01000001">
    <property type="protein sequence ID" value="PVD38468.1"/>
    <property type="molecule type" value="Genomic_DNA"/>
</dbReference>
<keyword evidence="5" id="KW-1185">Reference proteome</keyword>
<dbReference type="PANTHER" id="PTHR24366">
    <property type="entry name" value="IG(IMMUNOGLOBULIN) AND LRR(LEUCINE RICH REPEAT) DOMAINS"/>
    <property type="match status" value="1"/>
</dbReference>
<feature type="region of interest" description="Disordered" evidence="3">
    <location>
        <begin position="164"/>
        <end position="197"/>
    </location>
</feature>
<dbReference type="SUPFAM" id="SSF52058">
    <property type="entry name" value="L domain-like"/>
    <property type="match status" value="1"/>
</dbReference>